<accession>A0A399MFN2</accession>
<dbReference type="AlphaFoldDB" id="A0A399MFN2"/>
<evidence type="ECO:0000313" key="1">
    <source>
        <dbReference type="EMBL" id="RII79546.1"/>
    </source>
</evidence>
<gene>
    <name evidence="1" type="ORF">D0894_03710</name>
</gene>
<proteinExistence type="predicted"/>
<reference evidence="1 2" key="1">
    <citation type="submission" date="2018-08" db="EMBL/GenBank/DDBJ databases">
        <title>Draft genome sequence of the cyanotroph, Pseudomonas monteilii BCN3.</title>
        <authorList>
            <person name="Jones L.B."/>
            <person name="Kunz D.A."/>
        </authorList>
    </citation>
    <scope>NUCLEOTIDE SEQUENCE [LARGE SCALE GENOMIC DNA]</scope>
    <source>
        <strain evidence="1 2">BCN3</strain>
    </source>
</reference>
<comment type="caution">
    <text evidence="1">The sequence shown here is derived from an EMBL/GenBank/DDBJ whole genome shotgun (WGS) entry which is preliminary data.</text>
</comment>
<dbReference type="RefSeq" id="WP_119368800.1">
    <property type="nucleotide sequence ID" value="NZ_QWLL01000008.1"/>
</dbReference>
<sequence>MRTACFVDGYNVFYGLVAGTKYKWLDLPALLKHIIRIEQPDSELSTISFFTSGVKPSLASRGNLSKEAQDTYLRALIAQGVTVHYGRHQLEPRNAPRFVSKDTPPSRLDQVAIWKLEEKETDVHIAISMYRLAARQAGLPTGERIQQLVLVSADTDLTPALKAIKEDFSDLRLGVILPHREGMKRTLPGSLQNNAHWMRRVVTEDELASNQFPDRVPTQKRPACKPLYW</sequence>
<organism evidence="1 2">
    <name type="scientific">Pseudomonas monteilii</name>
    <dbReference type="NCBI Taxonomy" id="76759"/>
    <lineage>
        <taxon>Bacteria</taxon>
        <taxon>Pseudomonadati</taxon>
        <taxon>Pseudomonadota</taxon>
        <taxon>Gammaproteobacteria</taxon>
        <taxon>Pseudomonadales</taxon>
        <taxon>Pseudomonadaceae</taxon>
        <taxon>Pseudomonas</taxon>
    </lineage>
</organism>
<dbReference type="Gene3D" id="3.40.50.1010">
    <property type="entry name" value="5'-nuclease"/>
    <property type="match status" value="1"/>
</dbReference>
<protein>
    <submittedName>
        <fullName evidence="1">NYN domain-containing protein</fullName>
    </submittedName>
</protein>
<dbReference type="CDD" id="cd18722">
    <property type="entry name" value="PIN_NicB-like"/>
    <property type="match status" value="1"/>
</dbReference>
<dbReference type="EMBL" id="QWLL01000008">
    <property type="protein sequence ID" value="RII79546.1"/>
    <property type="molecule type" value="Genomic_DNA"/>
</dbReference>
<evidence type="ECO:0000313" key="2">
    <source>
        <dbReference type="Proteomes" id="UP000265875"/>
    </source>
</evidence>
<dbReference type="Proteomes" id="UP000265875">
    <property type="component" value="Unassembled WGS sequence"/>
</dbReference>
<name>A0A399MFN2_9PSED</name>